<feature type="region of interest" description="Disordered" evidence="1">
    <location>
        <begin position="60"/>
        <end position="153"/>
    </location>
</feature>
<feature type="non-terminal residue" evidence="3">
    <location>
        <position position="153"/>
    </location>
</feature>
<feature type="compositionally biased region" description="Low complexity" evidence="1">
    <location>
        <begin position="90"/>
        <end position="153"/>
    </location>
</feature>
<gene>
    <name evidence="3" type="ORF">g.9866</name>
</gene>
<evidence type="ECO:0000256" key="1">
    <source>
        <dbReference type="SAM" id="MobiDB-lite"/>
    </source>
</evidence>
<feature type="compositionally biased region" description="Polar residues" evidence="1">
    <location>
        <begin position="60"/>
        <end position="83"/>
    </location>
</feature>
<keyword evidence="2" id="KW-0732">Signal</keyword>
<evidence type="ECO:0000313" key="3">
    <source>
        <dbReference type="EMBL" id="JAS81346.1"/>
    </source>
</evidence>
<protein>
    <submittedName>
        <fullName evidence="3">Uncharacterized protein</fullName>
    </submittedName>
</protein>
<proteinExistence type="predicted"/>
<reference evidence="3" key="1">
    <citation type="submission" date="2015-11" db="EMBL/GenBank/DDBJ databases">
        <title>De novo transcriptome assembly of four potential Pierce s Disease insect vectors from Arizona vineyards.</title>
        <authorList>
            <person name="Tassone E.E."/>
        </authorList>
    </citation>
    <scope>NUCLEOTIDE SEQUENCE</scope>
</reference>
<dbReference type="EMBL" id="GECU01026360">
    <property type="protein sequence ID" value="JAS81346.1"/>
    <property type="molecule type" value="Transcribed_RNA"/>
</dbReference>
<sequence length="153" mass="16101">MYSLTSSIVPILLCLIVLCQGRHLYSFQHRNLRRQSNVLKDNQRLAADTSMFSIATSEGFGSTFYPTSENTEIPSSGPPTATSELPIFSTGQTAETGTTEEPTSTQTPTTSRPVPTTGTPTSTTGRPTTGGPIPTTGVPIPTTGMPIPTTGVP</sequence>
<evidence type="ECO:0000256" key="2">
    <source>
        <dbReference type="SAM" id="SignalP"/>
    </source>
</evidence>
<accession>A0A1B6I334</accession>
<organism evidence="3">
    <name type="scientific">Homalodisca liturata</name>
    <dbReference type="NCBI Taxonomy" id="320908"/>
    <lineage>
        <taxon>Eukaryota</taxon>
        <taxon>Metazoa</taxon>
        <taxon>Ecdysozoa</taxon>
        <taxon>Arthropoda</taxon>
        <taxon>Hexapoda</taxon>
        <taxon>Insecta</taxon>
        <taxon>Pterygota</taxon>
        <taxon>Neoptera</taxon>
        <taxon>Paraneoptera</taxon>
        <taxon>Hemiptera</taxon>
        <taxon>Auchenorrhyncha</taxon>
        <taxon>Membracoidea</taxon>
        <taxon>Cicadellidae</taxon>
        <taxon>Cicadellinae</taxon>
        <taxon>Proconiini</taxon>
        <taxon>Homalodisca</taxon>
    </lineage>
</organism>
<feature type="chain" id="PRO_5008584743" evidence="2">
    <location>
        <begin position="22"/>
        <end position="153"/>
    </location>
</feature>
<name>A0A1B6I334_9HEMI</name>
<feature type="signal peptide" evidence="2">
    <location>
        <begin position="1"/>
        <end position="21"/>
    </location>
</feature>
<dbReference type="AlphaFoldDB" id="A0A1B6I334"/>